<keyword evidence="8" id="KW-0547">Nucleotide-binding</keyword>
<evidence type="ECO:0000256" key="14">
    <source>
        <dbReference type="ARBA" id="ARBA00023455"/>
    </source>
</evidence>
<feature type="domain" description="ABC transporter" evidence="18">
    <location>
        <begin position="613"/>
        <end position="846"/>
    </location>
</feature>
<dbReference type="Gene3D" id="3.40.50.300">
    <property type="entry name" value="P-loop containing nucleotide triphosphate hydrolases"/>
    <property type="match status" value="1"/>
</dbReference>
<dbReference type="Gene3D" id="3.40.50.80">
    <property type="entry name" value="Nucleotide-binding domain of ferredoxin-NADP reductase (FNR) module"/>
    <property type="match status" value="1"/>
</dbReference>
<evidence type="ECO:0000256" key="5">
    <source>
        <dbReference type="ARBA" id="ARBA00022519"/>
    </source>
</evidence>
<dbReference type="PROSITE" id="PS50929">
    <property type="entry name" value="ABC_TM1F"/>
    <property type="match status" value="1"/>
</dbReference>
<evidence type="ECO:0000313" key="21">
    <source>
        <dbReference type="EMBL" id="MFN6544554.1"/>
    </source>
</evidence>
<keyword evidence="7 17" id="KW-0812">Transmembrane</keyword>
<dbReference type="SUPFAM" id="SSF52540">
    <property type="entry name" value="P-loop containing nucleoside triphosphate hydrolases"/>
    <property type="match status" value="1"/>
</dbReference>
<keyword evidence="13 17" id="KW-0472">Membrane</keyword>
<evidence type="ECO:0000256" key="9">
    <source>
        <dbReference type="ARBA" id="ARBA00022827"/>
    </source>
</evidence>
<sequence length="863" mass="93301">MARGFQGVMMRGFGARDHQATVVETIYLTPNMLRLRMVSPTVFEDAVAEPTSYLRFWVPDPDGSKTEYQRGYTMSEMDPETGHFAVDVVLHEPSGPASKWARTAKPGDTIPVMSLGSPGFTVPDDLPAGYLLIGDAAAIPAVNGIIGALPQDIPIEVYLEKHDENDLLIPIAEHPRLRVHWVERRDTTSLAAAIEARDWSDWYCWVTPEAGSLKHLRTRLKEEFGFPKSELHAQAYWTEGRAMGTDRTEANAEAAPEIAVAESAAAQPVPAPAAAAPARGTWRAQGAGRLLSPLKTPLIVSGVLQAIITLIQLAPFVLLVELARLLLAGSEESRLWTLGLTAVWLLGLGALLGAGLTLWLHRLDARFARELRTRLLTKMSRLPLGWFTARGSGSIKQLVQDDTLSLHYLVTHAIPDAVAAVIAPVAVLVYLFTVDWRLALVLFIPVLTYLVLMSVMTIQSGAKIGQAQRWADRMSGEAGAYLEGQPVVRVFGGAASSSFRRRLDEYIGFLVGWQRPFTGKKSLMDLVTRPGTFLWLIAAVGTPMIIGGSMDPVDLLPFLLLGTTFGVRLLGVGYGLGGIRGGMLAARRIQNALDEADLALLENEGEPGAPGAVVFDRVTFGYRPSVPVIKDVSLTLRPGTVTALVGPSGSGKSTLAALLARFHDVDSGSIRLDGKDIRSLSADELYRRVGFVLQETQLVAGTVAENIALADPEADPARIEQAARDAQIHERVSRLPEGYQTVLGASSALSGGERQRLTIARAILADTPVLILDEATAFADPESEYLVQQALNRLTKDRTVLVIAHRLHTITHADQIVVLDDGHIAETGTHEELLAAGGRYHQLWQTGQSLHPGDAVTAGEAAR</sequence>
<keyword evidence="10 21" id="KW-0067">ATP-binding</keyword>
<evidence type="ECO:0000256" key="13">
    <source>
        <dbReference type="ARBA" id="ARBA00023136"/>
    </source>
</evidence>
<keyword evidence="11" id="KW-1278">Translocase</keyword>
<comment type="cofactor">
    <cofactor evidence="1">
        <name>FAD</name>
        <dbReference type="ChEBI" id="CHEBI:57692"/>
    </cofactor>
</comment>
<evidence type="ECO:0000259" key="20">
    <source>
        <dbReference type="PROSITE" id="PS51384"/>
    </source>
</evidence>
<name>A0ABW9LBC3_9MYCO</name>
<dbReference type="PANTHER" id="PTHR24221:SF654">
    <property type="entry name" value="ATP-BINDING CASSETTE SUB-FAMILY B MEMBER 6"/>
    <property type="match status" value="1"/>
</dbReference>
<dbReference type="SUPFAM" id="SSF63380">
    <property type="entry name" value="Riboflavin synthase domain-like"/>
    <property type="match status" value="1"/>
</dbReference>
<gene>
    <name evidence="21" type="ORF">ACK4CT_15280</name>
</gene>
<protein>
    <recommendedName>
        <fullName evidence="16">Mycobactin import ATP-binding/permease protein IrtA</fullName>
    </recommendedName>
</protein>
<evidence type="ECO:0000256" key="7">
    <source>
        <dbReference type="ARBA" id="ARBA00022692"/>
    </source>
</evidence>
<feature type="transmembrane region" description="Helical" evidence="17">
    <location>
        <begin position="438"/>
        <end position="458"/>
    </location>
</feature>
<dbReference type="InterPro" id="IPR039421">
    <property type="entry name" value="Type_1_exporter"/>
</dbReference>
<dbReference type="Gene3D" id="1.20.1560.10">
    <property type="entry name" value="ABC transporter type 1, transmembrane domain"/>
    <property type="match status" value="1"/>
</dbReference>
<dbReference type="CDD" id="cd06193">
    <property type="entry name" value="siderophore_interacting"/>
    <property type="match status" value="1"/>
</dbReference>
<proteinExistence type="inferred from homology"/>
<feature type="domain" description="FAD-binding FR-type" evidence="20">
    <location>
        <begin position="15"/>
        <end position="124"/>
    </location>
</feature>
<evidence type="ECO:0000256" key="3">
    <source>
        <dbReference type="ARBA" id="ARBA00022448"/>
    </source>
</evidence>
<comment type="caution">
    <text evidence="21">The sequence shown here is derived from an EMBL/GenBank/DDBJ whole genome shotgun (WGS) entry which is preliminary data.</text>
</comment>
<dbReference type="InterPro" id="IPR013113">
    <property type="entry name" value="SIP_FAD-bd"/>
</dbReference>
<evidence type="ECO:0000259" key="19">
    <source>
        <dbReference type="PROSITE" id="PS50929"/>
    </source>
</evidence>
<dbReference type="Pfam" id="PF00005">
    <property type="entry name" value="ABC_tran"/>
    <property type="match status" value="1"/>
</dbReference>
<dbReference type="RefSeq" id="WP_409543706.1">
    <property type="nucleotide sequence ID" value="NZ_JBKBDD010000005.1"/>
</dbReference>
<dbReference type="PROSITE" id="PS51384">
    <property type="entry name" value="FAD_FR"/>
    <property type="match status" value="1"/>
</dbReference>
<dbReference type="PANTHER" id="PTHR24221">
    <property type="entry name" value="ATP-BINDING CASSETTE SUB-FAMILY B"/>
    <property type="match status" value="1"/>
</dbReference>
<evidence type="ECO:0000256" key="4">
    <source>
        <dbReference type="ARBA" id="ARBA00022475"/>
    </source>
</evidence>
<comment type="subunit">
    <text evidence="15">Forms a heterodimer with IrtB.</text>
</comment>
<keyword evidence="3" id="KW-0813">Transport</keyword>
<evidence type="ECO:0000259" key="18">
    <source>
        <dbReference type="PROSITE" id="PS50893"/>
    </source>
</evidence>
<dbReference type="EMBL" id="JBKBDD010000005">
    <property type="protein sequence ID" value="MFN6544554.1"/>
    <property type="molecule type" value="Genomic_DNA"/>
</dbReference>
<evidence type="ECO:0000256" key="2">
    <source>
        <dbReference type="ARBA" id="ARBA00004429"/>
    </source>
</evidence>
<accession>A0ABW9LBC3</accession>
<dbReference type="InterPro" id="IPR003439">
    <property type="entry name" value="ABC_transporter-like_ATP-bd"/>
</dbReference>
<feature type="domain" description="ABC transmembrane type-1" evidence="19">
    <location>
        <begin position="299"/>
        <end position="581"/>
    </location>
</feature>
<feature type="transmembrane region" description="Helical" evidence="17">
    <location>
        <begin position="406"/>
        <end position="432"/>
    </location>
</feature>
<dbReference type="InterPro" id="IPR017938">
    <property type="entry name" value="Riboflavin_synthase-like_b-brl"/>
</dbReference>
<evidence type="ECO:0000256" key="10">
    <source>
        <dbReference type="ARBA" id="ARBA00022840"/>
    </source>
</evidence>
<dbReference type="GO" id="GO:0005524">
    <property type="term" value="F:ATP binding"/>
    <property type="evidence" value="ECO:0007669"/>
    <property type="project" value="UniProtKB-KW"/>
</dbReference>
<keyword evidence="4" id="KW-1003">Cell membrane</keyword>
<evidence type="ECO:0000256" key="12">
    <source>
        <dbReference type="ARBA" id="ARBA00022989"/>
    </source>
</evidence>
<reference evidence="21 22" key="1">
    <citation type="submission" date="2024-12" db="EMBL/GenBank/DDBJ databases">
        <title>The coexistence of Mycolicibacterium septicum and Mycolicibacterium nivoides in clinical samples.</title>
        <authorList>
            <person name="Wang C."/>
            <person name="Feng Y."/>
            <person name="Zong Z."/>
        </authorList>
    </citation>
    <scope>NUCLEOTIDE SEQUENCE [LARGE SCALE GENOMIC DNA]</scope>
    <source>
        <strain evidence="21 22">120309</strain>
    </source>
</reference>
<evidence type="ECO:0000256" key="11">
    <source>
        <dbReference type="ARBA" id="ARBA00022967"/>
    </source>
</evidence>
<dbReference type="InterPro" id="IPR027417">
    <property type="entry name" value="P-loop_NTPase"/>
</dbReference>
<evidence type="ECO:0000256" key="6">
    <source>
        <dbReference type="ARBA" id="ARBA00022630"/>
    </source>
</evidence>
<keyword evidence="9" id="KW-0274">FAD</keyword>
<dbReference type="PROSITE" id="PS00211">
    <property type="entry name" value="ABC_TRANSPORTER_1"/>
    <property type="match status" value="1"/>
</dbReference>
<feature type="transmembrane region" description="Helical" evidence="17">
    <location>
        <begin position="338"/>
        <end position="360"/>
    </location>
</feature>
<dbReference type="Proteomes" id="UP001635816">
    <property type="component" value="Unassembled WGS sequence"/>
</dbReference>
<dbReference type="InterPro" id="IPR017927">
    <property type="entry name" value="FAD-bd_FR_type"/>
</dbReference>
<comment type="subcellular location">
    <subcellularLocation>
        <location evidence="2">Cell inner membrane</location>
        <topology evidence="2">Multi-pass membrane protein</topology>
    </subcellularLocation>
</comment>
<organism evidence="21 22">
    <name type="scientific">Mycolicibacterium nivoides</name>
    <dbReference type="NCBI Taxonomy" id="2487344"/>
    <lineage>
        <taxon>Bacteria</taxon>
        <taxon>Bacillati</taxon>
        <taxon>Actinomycetota</taxon>
        <taxon>Actinomycetes</taxon>
        <taxon>Mycobacteriales</taxon>
        <taxon>Mycobacteriaceae</taxon>
        <taxon>Mycolicibacterium</taxon>
    </lineage>
</organism>
<feature type="transmembrane region" description="Helical" evidence="17">
    <location>
        <begin position="298"/>
        <end position="318"/>
    </location>
</feature>
<dbReference type="InterPro" id="IPR011527">
    <property type="entry name" value="ABC1_TM_dom"/>
</dbReference>
<evidence type="ECO:0000256" key="1">
    <source>
        <dbReference type="ARBA" id="ARBA00001974"/>
    </source>
</evidence>
<dbReference type="InterPro" id="IPR003593">
    <property type="entry name" value="AAA+_ATPase"/>
</dbReference>
<keyword evidence="22" id="KW-1185">Reference proteome</keyword>
<dbReference type="InterPro" id="IPR039261">
    <property type="entry name" value="FNR_nucleotide-bd"/>
</dbReference>
<dbReference type="SUPFAM" id="SSF90123">
    <property type="entry name" value="ABC transporter transmembrane region"/>
    <property type="match status" value="1"/>
</dbReference>
<dbReference type="Pfam" id="PF00664">
    <property type="entry name" value="ABC_membrane"/>
    <property type="match status" value="1"/>
</dbReference>
<keyword evidence="12 17" id="KW-1133">Transmembrane helix</keyword>
<comment type="similarity">
    <text evidence="14">Belongs to the ABC transporter superfamily. Siderophore-Fe(3+) uptake transporter (SIUT) (TC 3.A.1.21) family.</text>
</comment>
<dbReference type="SMART" id="SM00382">
    <property type="entry name" value="AAA"/>
    <property type="match status" value="1"/>
</dbReference>
<keyword evidence="5" id="KW-0997">Cell inner membrane</keyword>
<evidence type="ECO:0000256" key="17">
    <source>
        <dbReference type="SAM" id="Phobius"/>
    </source>
</evidence>
<dbReference type="PROSITE" id="PS50893">
    <property type="entry name" value="ABC_TRANSPORTER_2"/>
    <property type="match status" value="1"/>
</dbReference>
<feature type="transmembrane region" description="Helical" evidence="17">
    <location>
        <begin position="526"/>
        <end position="546"/>
    </location>
</feature>
<dbReference type="InterPro" id="IPR017871">
    <property type="entry name" value="ABC_transporter-like_CS"/>
</dbReference>
<dbReference type="Pfam" id="PF08021">
    <property type="entry name" value="FAD_binding_9"/>
    <property type="match status" value="1"/>
</dbReference>
<dbReference type="Pfam" id="PF04954">
    <property type="entry name" value="SIP"/>
    <property type="match status" value="1"/>
</dbReference>
<evidence type="ECO:0000256" key="15">
    <source>
        <dbReference type="ARBA" id="ARBA00023467"/>
    </source>
</evidence>
<evidence type="ECO:0000313" key="22">
    <source>
        <dbReference type="Proteomes" id="UP001635816"/>
    </source>
</evidence>
<feature type="transmembrane region" description="Helical" evidence="17">
    <location>
        <begin position="558"/>
        <end position="579"/>
    </location>
</feature>
<evidence type="ECO:0000256" key="8">
    <source>
        <dbReference type="ARBA" id="ARBA00022741"/>
    </source>
</evidence>
<dbReference type="Gene3D" id="2.40.30.10">
    <property type="entry name" value="Translation factors"/>
    <property type="match status" value="1"/>
</dbReference>
<evidence type="ECO:0000256" key="16">
    <source>
        <dbReference type="ARBA" id="ARBA00023488"/>
    </source>
</evidence>
<dbReference type="InterPro" id="IPR007037">
    <property type="entry name" value="SIP_rossman_dom"/>
</dbReference>
<dbReference type="InterPro" id="IPR036640">
    <property type="entry name" value="ABC1_TM_sf"/>
</dbReference>
<keyword evidence="6" id="KW-0285">Flavoprotein</keyword>